<name>A0A3P7S3I4_9FIRM</name>
<dbReference type="KEGG" id="cbar:PATL70BA_3439"/>
<organism evidence="2 3">
    <name type="scientific">Petrocella atlantisensis</name>
    <dbReference type="NCBI Taxonomy" id="2173034"/>
    <lineage>
        <taxon>Bacteria</taxon>
        <taxon>Bacillati</taxon>
        <taxon>Bacillota</taxon>
        <taxon>Clostridia</taxon>
        <taxon>Lachnospirales</taxon>
        <taxon>Vallitaleaceae</taxon>
        <taxon>Petrocella</taxon>
    </lineage>
</organism>
<dbReference type="InterPro" id="IPR012902">
    <property type="entry name" value="N_methyl_site"/>
</dbReference>
<keyword evidence="1" id="KW-0472">Membrane</keyword>
<dbReference type="RefSeq" id="WP_125138346.1">
    <property type="nucleotide sequence ID" value="NZ_LR130778.1"/>
</dbReference>
<dbReference type="Pfam" id="PF07963">
    <property type="entry name" value="N_methyl"/>
    <property type="match status" value="1"/>
</dbReference>
<evidence type="ECO:0000313" key="2">
    <source>
        <dbReference type="EMBL" id="VDN49376.1"/>
    </source>
</evidence>
<reference evidence="2 3" key="1">
    <citation type="submission" date="2018-09" db="EMBL/GenBank/DDBJ databases">
        <authorList>
            <person name="Postec A."/>
        </authorList>
    </citation>
    <scope>NUCLEOTIDE SEQUENCE [LARGE SCALE GENOMIC DNA]</scope>
    <source>
        <strain evidence="2">70B-A</strain>
    </source>
</reference>
<keyword evidence="1" id="KW-1133">Transmembrane helix</keyword>
<gene>
    <name evidence="2" type="ORF">PATL70BA_3439</name>
</gene>
<proteinExistence type="predicted"/>
<protein>
    <recommendedName>
        <fullName evidence="4">Prepilin-type N-terminal cleavage/methylation domain-containing protein</fullName>
    </recommendedName>
</protein>
<keyword evidence="1" id="KW-0812">Transmembrane</keyword>
<evidence type="ECO:0000313" key="3">
    <source>
        <dbReference type="Proteomes" id="UP000279029"/>
    </source>
</evidence>
<feature type="transmembrane region" description="Helical" evidence="1">
    <location>
        <begin position="20"/>
        <end position="39"/>
    </location>
</feature>
<dbReference type="Proteomes" id="UP000279029">
    <property type="component" value="Chromosome"/>
</dbReference>
<dbReference type="AlphaFoldDB" id="A0A3P7S3I4"/>
<dbReference type="EMBL" id="LR130778">
    <property type="protein sequence ID" value="VDN49376.1"/>
    <property type="molecule type" value="Genomic_DNA"/>
</dbReference>
<accession>A0A3P7S3I4</accession>
<evidence type="ECO:0000256" key="1">
    <source>
        <dbReference type="SAM" id="Phobius"/>
    </source>
</evidence>
<sequence>MIKSWWNTIKSNSGFSLVEALVTIAIVGAAMIPISFVFTQTIGTTIETRKQLVANGLGQEYLEALKAKEFSDYDSIFGVGSTIEIDNSFTELTYDLMGLTPLPEGYKAILSYDTSVDIGAFALPSPTSMPDADIIIDMPSGYMHTVLLTDTDSGNLTTYPQTSTSSTERVIRINGDRDTGMITLDYYDQLTGGGGSLDSRFSVSATSDPAIRLLMGDGAGVGTPITTRIDIDSNLPQEIKLYFYEEDTNTVQATTKIISGSVSISRNLNSVDSFDRRIMAIKVEIFDVHSGNKLGTYTTTKIDE</sequence>
<keyword evidence="3" id="KW-1185">Reference proteome</keyword>
<evidence type="ECO:0008006" key="4">
    <source>
        <dbReference type="Google" id="ProtNLM"/>
    </source>
</evidence>